<organism evidence="2 3">
    <name type="scientific">Helicobacter suis</name>
    <dbReference type="NCBI Taxonomy" id="104628"/>
    <lineage>
        <taxon>Bacteria</taxon>
        <taxon>Pseudomonadati</taxon>
        <taxon>Campylobacterota</taxon>
        <taxon>Epsilonproteobacteria</taxon>
        <taxon>Campylobacterales</taxon>
        <taxon>Helicobacteraceae</taxon>
        <taxon>Helicobacter</taxon>
    </lineage>
</organism>
<keyword evidence="4" id="KW-1185">Reference proteome</keyword>
<sequence>MVVGICIFCGQKAGFLRRKHKECQREHLEGQKAIQDIISDHYTKQATSPEDLKNLQGRIQQIAQGSFIDQSLQRNLLIKGVEAAIQTALEDGLLTEQEEEGVLKLIAFFNLSQEDLDSNGYYAKLKQGSILRHVCEGVMPTGINIIGDSLPFVFMKNEKLIWAENGVQYFEMKTVSSYVGGSQGVSLRIAKGVYYRVGAFKGHKIQEEQMSYVDTGLLAITTKHLYFCGKSKSLRIPFAKLISITPYSDGISVHKDGVRAKPQIFINGDSWFLYNLISNIHNLD</sequence>
<reference evidence="1 4" key="2">
    <citation type="submission" date="2020-04" db="EMBL/GenBank/DDBJ databases">
        <title>Genomic analysis of gastric non-Helicobacter pylori Helicobacters isolated in Japan.</title>
        <authorList>
            <person name="Suzuki M."/>
            <person name="Rimbara E."/>
        </authorList>
    </citation>
    <scope>NUCLEOTIDE SEQUENCE [LARGE SCALE GENOMIC DNA]</scope>
    <source>
        <strain evidence="1 4">NHP19-0020</strain>
    </source>
</reference>
<dbReference type="Proteomes" id="UP000509742">
    <property type="component" value="Chromosome"/>
</dbReference>
<accession>A0A6J4CW17</accession>
<evidence type="ECO:0000313" key="1">
    <source>
        <dbReference type="EMBL" id="BCD45703.1"/>
    </source>
</evidence>
<evidence type="ECO:0000313" key="2">
    <source>
        <dbReference type="EMBL" id="BCD69677.1"/>
    </source>
</evidence>
<dbReference type="Proteomes" id="UP000317935">
    <property type="component" value="Chromosome"/>
</dbReference>
<protein>
    <submittedName>
        <fullName evidence="2">Uncharacterized protein</fullName>
    </submittedName>
</protein>
<evidence type="ECO:0000313" key="4">
    <source>
        <dbReference type="Proteomes" id="UP000509742"/>
    </source>
</evidence>
<dbReference type="AlphaFoldDB" id="A0A6J4CW17"/>
<evidence type="ECO:0000313" key="3">
    <source>
        <dbReference type="Proteomes" id="UP000317935"/>
    </source>
</evidence>
<name>A0A6J4CW17_9HELI</name>
<dbReference type="EMBL" id="AP019774">
    <property type="protein sequence ID" value="BCD69677.1"/>
    <property type="molecule type" value="Genomic_DNA"/>
</dbReference>
<gene>
    <name evidence="1" type="ORF">NHP190020_07420</name>
    <name evidence="2" type="ORF">SNTW_03220</name>
</gene>
<dbReference type="EMBL" id="AP023036">
    <property type="protein sequence ID" value="BCD45703.1"/>
    <property type="molecule type" value="Genomic_DNA"/>
</dbReference>
<reference evidence="2 3" key="1">
    <citation type="submission" date="2019-06" db="EMBL/GenBank/DDBJ databases">
        <title>Complete genome sequence of Helicobacter suis SNTW101c.</title>
        <authorList>
            <person name="Rimbara E."/>
            <person name="Suzuki M."/>
            <person name="Matsui H."/>
            <person name="Nakamura M."/>
            <person name="Mori S."/>
            <person name="Shibayama K."/>
        </authorList>
    </citation>
    <scope>NUCLEOTIDE SEQUENCE [LARGE SCALE GENOMIC DNA]</scope>
    <source>
        <strain evidence="2 3">SNTW101c</strain>
    </source>
</reference>
<proteinExistence type="predicted"/>
<dbReference type="RefSeq" id="WP_163556816.1">
    <property type="nucleotide sequence ID" value="NZ_AP023039.1"/>
</dbReference>